<comment type="similarity">
    <text evidence="2">Belongs to the PDS5 family.</text>
</comment>
<feature type="compositionally biased region" description="Basic and acidic residues" evidence="11">
    <location>
        <begin position="331"/>
        <end position="340"/>
    </location>
</feature>
<evidence type="ECO:0000256" key="2">
    <source>
        <dbReference type="ARBA" id="ARBA00006254"/>
    </source>
</evidence>
<feature type="compositionally biased region" description="Basic and acidic residues" evidence="11">
    <location>
        <begin position="877"/>
        <end position="890"/>
    </location>
</feature>
<protein>
    <recommendedName>
        <fullName evidence="13">Tudor domain-containing protein</fullName>
    </recommendedName>
</protein>
<evidence type="ECO:0000256" key="1">
    <source>
        <dbReference type="ARBA" id="ARBA00004123"/>
    </source>
</evidence>
<feature type="compositionally biased region" description="Polar residues" evidence="11">
    <location>
        <begin position="385"/>
        <end position="397"/>
    </location>
</feature>
<dbReference type="Pfam" id="PF20168">
    <property type="entry name" value="PDS5"/>
    <property type="match status" value="1"/>
</dbReference>
<keyword evidence="6" id="KW-0498">Mitosis</keyword>
<evidence type="ECO:0000256" key="4">
    <source>
        <dbReference type="ARBA" id="ARBA00022737"/>
    </source>
</evidence>
<keyword evidence="5" id="KW-0227">DNA damage</keyword>
<reference evidence="12" key="1">
    <citation type="submission" date="2019-08" db="EMBL/GenBank/DDBJ databases">
        <title>Reference gene set and small RNA set construction with multiple tissues from Davidia involucrata Baill.</title>
        <authorList>
            <person name="Yang H."/>
            <person name="Zhou C."/>
            <person name="Li G."/>
            <person name="Wang J."/>
            <person name="Gao P."/>
            <person name="Wang M."/>
            <person name="Wang R."/>
            <person name="Zhao Y."/>
        </authorList>
    </citation>
    <scope>NUCLEOTIDE SEQUENCE</scope>
    <source>
        <tissue evidence="12">Mixed with DoveR01_LX</tissue>
    </source>
</reference>
<evidence type="ECO:0000256" key="5">
    <source>
        <dbReference type="ARBA" id="ARBA00022763"/>
    </source>
</evidence>
<dbReference type="GO" id="GO:0009556">
    <property type="term" value="P:microsporogenesis"/>
    <property type="evidence" value="ECO:0007669"/>
    <property type="project" value="UniProtKB-ARBA"/>
</dbReference>
<feature type="region of interest" description="Disordered" evidence="11">
    <location>
        <begin position="685"/>
        <end position="925"/>
    </location>
</feature>
<sequence>MASADRELEEQLMEAGNRLLQPPSSVDELLPLLDQVENFLSRVEQSPPKSMQNALSPSVKALVAEELLRHSDVDVKVAVASCISEITRITAPDAPYDDDKMKDLFQLIVSSFENLSDKSSRSYNKRTSILETVAKVRSCVVMLDLECDGLIVEMFQHFLKAIRDDHAENIFSSMETIMTLVLEESEDISLELLSPILASVKNDNEEVLPIARKLGERVFENCASKLKPYLTQAVKSLGFSLDDYSKVIASICEGTTDAVEHHVDNAPGEQLADESKLATASSDEAAQVAKESVTEEASPDEVNPTIDRSPKSVMSNGVAETGNEGTSVDPESLKKPEHGHHVNQSVNTSETSKVEPDDSNAGKLVKSESKPEQTSKRRGRKLKSLINSIEPSNSSQVDSEKETERLTDRQKSRSKEVRSSPSEDPSIEKETGVQLSSPKASESEAVNVASPSPSERLPDEIRSKKAGRPKRKENLIQEALPSADVSKRASEVTSDSEVKTQKRSGKKTPAGISNEDKTPALVDTSKNEGGTTSDSEAKPLKQSSKKMDAGNNIEEGSSLKKKEDGKRRGKGKATSEKDVTKSSTKDNDKVIVSSAKSTTKLANDEGHLEETPKKPNSKRKRTPGKDRASDNVELLGANLVGSKVKVWWPKDEMFYEGVIDSFDPVKKKHKVLYADGDQEMLNLGKERWEFVGGDSDSVSDGEQATEQPSPDPSSDMHKKKKAKTNPEPSAKQGKMEVSPKRGGGAASSKLKGAATKSGRKSKIDNKVDSKSKDNISKSGGTSEGHTGGKSKDHSQRIGKSVDDAPKTTGRSKDVDGGSPKTSTKSKQDTLKTATKDMPKTNIKDNLKAATKSKAKTPRSGNKSNANGTGKVKSSSSKLKETEDLREESPDSTKTPESVKGKLPDTSKARESEAKSGKKRRRGVKS</sequence>
<feature type="compositionally biased region" description="Polar residues" evidence="11">
    <location>
        <begin position="696"/>
        <end position="708"/>
    </location>
</feature>
<dbReference type="GO" id="GO:0035825">
    <property type="term" value="P:homologous recombination"/>
    <property type="evidence" value="ECO:0007669"/>
    <property type="project" value="UniProtKB-ARBA"/>
</dbReference>
<feature type="compositionally biased region" description="Basic residues" evidence="11">
    <location>
        <begin position="916"/>
        <end position="925"/>
    </location>
</feature>
<keyword evidence="9" id="KW-0131">Cell cycle</keyword>
<feature type="compositionally biased region" description="Basic and acidic residues" evidence="11">
    <location>
        <begin position="365"/>
        <end position="375"/>
    </location>
</feature>
<dbReference type="InterPro" id="IPR039776">
    <property type="entry name" value="Pds5"/>
</dbReference>
<dbReference type="FunFam" id="2.30.30.140:FF:000033">
    <property type="entry name" value="Binding protein"/>
    <property type="match status" value="1"/>
</dbReference>
<evidence type="ECO:0000256" key="7">
    <source>
        <dbReference type="ARBA" id="ARBA00023204"/>
    </source>
</evidence>
<comment type="subcellular location">
    <subcellularLocation>
        <location evidence="1">Nucleus</location>
    </subcellularLocation>
</comment>
<organism evidence="12">
    <name type="scientific">Davidia involucrata</name>
    <name type="common">Dove tree</name>
    <dbReference type="NCBI Taxonomy" id="16924"/>
    <lineage>
        <taxon>Eukaryota</taxon>
        <taxon>Viridiplantae</taxon>
        <taxon>Streptophyta</taxon>
        <taxon>Embryophyta</taxon>
        <taxon>Tracheophyta</taxon>
        <taxon>Spermatophyta</taxon>
        <taxon>Magnoliopsida</taxon>
        <taxon>eudicotyledons</taxon>
        <taxon>Gunneridae</taxon>
        <taxon>Pentapetalae</taxon>
        <taxon>asterids</taxon>
        <taxon>Cornales</taxon>
        <taxon>Nyssaceae</taxon>
        <taxon>Davidia</taxon>
    </lineage>
</organism>
<keyword evidence="8" id="KW-0539">Nucleus</keyword>
<keyword evidence="3" id="KW-0132">Cell division</keyword>
<feature type="compositionally biased region" description="Low complexity" evidence="11">
    <location>
        <begin position="746"/>
        <end position="756"/>
    </location>
</feature>
<dbReference type="InterPro" id="IPR016024">
    <property type="entry name" value="ARM-type_fold"/>
</dbReference>
<feature type="compositionally biased region" description="Polar residues" evidence="11">
    <location>
        <begin position="342"/>
        <end position="351"/>
    </location>
</feature>
<feature type="compositionally biased region" description="Basic and acidic residues" evidence="11">
    <location>
        <begin position="557"/>
        <end position="566"/>
    </location>
</feature>
<dbReference type="SUPFAM" id="SSF48371">
    <property type="entry name" value="ARM repeat"/>
    <property type="match status" value="1"/>
</dbReference>
<feature type="compositionally biased region" description="Basic and acidic residues" evidence="11">
    <location>
        <begin position="761"/>
        <end position="775"/>
    </location>
</feature>
<evidence type="ECO:0000256" key="9">
    <source>
        <dbReference type="ARBA" id="ARBA00023306"/>
    </source>
</evidence>
<feature type="region of interest" description="Disordered" evidence="11">
    <location>
        <begin position="278"/>
        <end position="632"/>
    </location>
</feature>
<keyword evidence="7" id="KW-0234">DNA repair</keyword>
<evidence type="ECO:0000256" key="8">
    <source>
        <dbReference type="ARBA" id="ARBA00023242"/>
    </source>
</evidence>
<dbReference type="PANTHER" id="PTHR12663:SF3">
    <property type="entry name" value="SISTER CHROMATID COHESION PROTEIN PDS5 HOMOLOG C"/>
    <property type="match status" value="1"/>
</dbReference>
<proteinExistence type="inferred from homology"/>
<evidence type="ECO:0000313" key="12">
    <source>
        <dbReference type="EMBL" id="MPA63895.1"/>
    </source>
</evidence>
<gene>
    <name evidence="12" type="ORF">Din_033336</name>
</gene>
<dbReference type="PANTHER" id="PTHR12663">
    <property type="entry name" value="ANDROGEN INDUCED INHIBITOR OF PROLIFERATION AS3 / PDS5-RELATED"/>
    <property type="match status" value="1"/>
</dbReference>
<dbReference type="GO" id="GO:0051301">
    <property type="term" value="P:cell division"/>
    <property type="evidence" value="ECO:0007669"/>
    <property type="project" value="UniProtKB-KW"/>
</dbReference>
<feature type="compositionally biased region" description="Basic and acidic residues" evidence="11">
    <location>
        <begin position="602"/>
        <end position="613"/>
    </location>
</feature>
<comment type="function">
    <text evidence="10">Cohesin cofactor dispensable during the meiotic division but playing an important role in DNA repair by homologous recombination (HR) probably by helping SMC5/SMC6 complex. Regulator of sister chromatid cohesion in mitosis which may stabilize cohesin complex association with chromatin. May couple sister chromatid cohesion during mitosis to DNA replication. Cohesion ensures that chromosome partitioning is accurate in both meiotic and mitotic cells and plays an important role in DNA repair.</text>
</comment>
<evidence type="ECO:0000256" key="6">
    <source>
        <dbReference type="ARBA" id="ARBA00022776"/>
    </source>
</evidence>
<feature type="compositionally biased region" description="Polar residues" evidence="11">
    <location>
        <begin position="858"/>
        <end position="876"/>
    </location>
</feature>
<evidence type="ECO:0008006" key="13">
    <source>
        <dbReference type="Google" id="ProtNLM"/>
    </source>
</evidence>
<dbReference type="AlphaFoldDB" id="A0A5B7B5K5"/>
<dbReference type="CDD" id="cd20404">
    <property type="entry name" value="Tudor_Agenet_AtEML-like"/>
    <property type="match status" value="1"/>
</dbReference>
<dbReference type="EMBL" id="GHES01033336">
    <property type="protein sequence ID" value="MPA63895.1"/>
    <property type="molecule type" value="Transcribed_RNA"/>
</dbReference>
<evidence type="ECO:0000256" key="11">
    <source>
        <dbReference type="SAM" id="MobiDB-lite"/>
    </source>
</evidence>
<dbReference type="InterPro" id="IPR011989">
    <property type="entry name" value="ARM-like"/>
</dbReference>
<evidence type="ECO:0000256" key="3">
    <source>
        <dbReference type="ARBA" id="ARBA00022618"/>
    </source>
</evidence>
<feature type="compositionally biased region" description="Basic and acidic residues" evidence="11">
    <location>
        <begin position="573"/>
        <end position="589"/>
    </location>
</feature>
<dbReference type="GO" id="GO:0007064">
    <property type="term" value="P:mitotic sister chromatid cohesion"/>
    <property type="evidence" value="ECO:0007669"/>
    <property type="project" value="InterPro"/>
</dbReference>
<feature type="compositionally biased region" description="Basic and acidic residues" evidence="11">
    <location>
        <begin position="896"/>
        <end position="915"/>
    </location>
</feature>
<feature type="compositionally biased region" description="Basic and acidic residues" evidence="11">
    <location>
        <begin position="485"/>
        <end position="500"/>
    </location>
</feature>
<feature type="compositionally biased region" description="Basic and acidic residues" evidence="11">
    <location>
        <begin position="825"/>
        <end position="846"/>
    </location>
</feature>
<accession>A0A5B7B5K5</accession>
<dbReference type="GO" id="GO:0005634">
    <property type="term" value="C:nucleus"/>
    <property type="evidence" value="ECO:0007669"/>
    <property type="project" value="UniProtKB-SubCell"/>
</dbReference>
<feature type="compositionally biased region" description="Basic and acidic residues" evidence="11">
    <location>
        <begin position="398"/>
        <end position="418"/>
    </location>
</feature>
<dbReference type="Gene3D" id="2.30.30.140">
    <property type="match status" value="1"/>
</dbReference>
<keyword evidence="4" id="KW-0677">Repeat</keyword>
<dbReference type="GO" id="GO:0000785">
    <property type="term" value="C:chromatin"/>
    <property type="evidence" value="ECO:0007669"/>
    <property type="project" value="TreeGrafter"/>
</dbReference>
<feature type="compositionally biased region" description="Basic and acidic residues" evidence="11">
    <location>
        <begin position="789"/>
        <end position="815"/>
    </location>
</feature>
<evidence type="ECO:0000256" key="10">
    <source>
        <dbReference type="ARBA" id="ARBA00058864"/>
    </source>
</evidence>
<dbReference type="GO" id="GO:0006281">
    <property type="term" value="P:DNA repair"/>
    <property type="evidence" value="ECO:0007669"/>
    <property type="project" value="UniProtKB-KW"/>
</dbReference>
<dbReference type="SUPFAM" id="SSF63748">
    <property type="entry name" value="Tudor/PWWP/MBT"/>
    <property type="match status" value="1"/>
</dbReference>
<dbReference type="Gene3D" id="1.25.10.10">
    <property type="entry name" value="Leucine-rich Repeat Variant"/>
    <property type="match status" value="1"/>
</dbReference>
<name>A0A5B7B5K5_DAVIN</name>